<comment type="caution">
    <text evidence="2">The sequence shown here is derived from an EMBL/GenBank/DDBJ whole genome shotgun (WGS) entry which is preliminary data.</text>
</comment>
<keyword evidence="3" id="KW-1185">Reference proteome</keyword>
<dbReference type="InterPro" id="IPR056647">
    <property type="entry name" value="DUF7745"/>
</dbReference>
<evidence type="ECO:0000313" key="2">
    <source>
        <dbReference type="EMBL" id="RDX78205.1"/>
    </source>
</evidence>
<dbReference type="Pfam" id="PF24924">
    <property type="entry name" value="DUF7745"/>
    <property type="match status" value="1"/>
</dbReference>
<reference evidence="2" key="1">
    <citation type="submission" date="2018-05" db="EMBL/GenBank/DDBJ databases">
        <title>Draft genome of Mucuna pruriens seed.</title>
        <authorList>
            <person name="Nnadi N.E."/>
            <person name="Vos R."/>
            <person name="Hasami M.H."/>
            <person name="Devisetty U.K."/>
            <person name="Aguiy J.C."/>
        </authorList>
    </citation>
    <scope>NUCLEOTIDE SEQUENCE [LARGE SCALE GENOMIC DNA]</scope>
    <source>
        <strain evidence="2">JCA_2017</strain>
    </source>
</reference>
<sequence>MGKLSGFAIWQLELGVSRDIGLRSFFRTWKNMKQRCLSLKKRNKRERMGNLREIILPERGKIVTAKKKNEETTSVPLFPPQVCTELTDVDAMINPKSATLQYGSLLYRWPIKEPKSEGGEGREFGARKQEGLLEVKFKQLGEKESSKKAISVCRGRTRATQRPENFLEKIIPRYQSFLSLDTRLVVEDWDNLIDILGLAVYGIIMLPHLNDYVDLATINAFVATREKGSSPVVVVLANTYYSLQCCHDGRGGQLTCCLPTLYLWVVAYTFVSKRPTFCPIEDFKWCWVPNKTRSE</sequence>
<dbReference type="EMBL" id="QJKJ01008934">
    <property type="protein sequence ID" value="RDX78205.1"/>
    <property type="molecule type" value="Genomic_DNA"/>
</dbReference>
<protein>
    <recommendedName>
        <fullName evidence="1">DUF7745 domain-containing protein</fullName>
    </recommendedName>
</protein>
<name>A0A371FIS6_MUCPR</name>
<evidence type="ECO:0000259" key="1">
    <source>
        <dbReference type="Pfam" id="PF24924"/>
    </source>
</evidence>
<dbReference type="PANTHER" id="PTHR48154">
    <property type="entry name" value="PROTEIN, PUTATIVE-RELATED"/>
    <property type="match status" value="1"/>
</dbReference>
<evidence type="ECO:0000313" key="3">
    <source>
        <dbReference type="Proteomes" id="UP000257109"/>
    </source>
</evidence>
<dbReference type="AlphaFoldDB" id="A0A371FIS6"/>
<proteinExistence type="predicted"/>
<accession>A0A371FIS6</accession>
<dbReference type="PANTHER" id="PTHR48154:SF1">
    <property type="entry name" value="PROTEIN, PUTATIVE-RELATED"/>
    <property type="match status" value="1"/>
</dbReference>
<organism evidence="2 3">
    <name type="scientific">Mucuna pruriens</name>
    <name type="common">Velvet bean</name>
    <name type="synonym">Dolichos pruriens</name>
    <dbReference type="NCBI Taxonomy" id="157652"/>
    <lineage>
        <taxon>Eukaryota</taxon>
        <taxon>Viridiplantae</taxon>
        <taxon>Streptophyta</taxon>
        <taxon>Embryophyta</taxon>
        <taxon>Tracheophyta</taxon>
        <taxon>Spermatophyta</taxon>
        <taxon>Magnoliopsida</taxon>
        <taxon>eudicotyledons</taxon>
        <taxon>Gunneridae</taxon>
        <taxon>Pentapetalae</taxon>
        <taxon>rosids</taxon>
        <taxon>fabids</taxon>
        <taxon>Fabales</taxon>
        <taxon>Fabaceae</taxon>
        <taxon>Papilionoideae</taxon>
        <taxon>50 kb inversion clade</taxon>
        <taxon>NPAAA clade</taxon>
        <taxon>indigoferoid/millettioid clade</taxon>
        <taxon>Phaseoleae</taxon>
        <taxon>Mucuna</taxon>
    </lineage>
</organism>
<dbReference type="Proteomes" id="UP000257109">
    <property type="component" value="Unassembled WGS sequence"/>
</dbReference>
<feature type="non-terminal residue" evidence="2">
    <location>
        <position position="1"/>
    </location>
</feature>
<feature type="domain" description="DUF7745" evidence="1">
    <location>
        <begin position="185"/>
        <end position="272"/>
    </location>
</feature>
<gene>
    <name evidence="2" type="ORF">CR513_41549</name>
</gene>